<comment type="caution">
    <text evidence="4">The sequence shown here is derived from an EMBL/GenBank/DDBJ whole genome shotgun (WGS) entry which is preliminary data.</text>
</comment>
<protein>
    <recommendedName>
        <fullName evidence="3">EF-hand domain-containing protein</fullName>
    </recommendedName>
</protein>
<feature type="domain" description="EF-hand" evidence="3">
    <location>
        <begin position="24"/>
        <end position="59"/>
    </location>
</feature>
<name>A0ABP0GRC5_CLALP</name>
<accession>A0ABP0GRC5</accession>
<dbReference type="Proteomes" id="UP001642483">
    <property type="component" value="Unassembled WGS sequence"/>
</dbReference>
<dbReference type="InterPro" id="IPR018247">
    <property type="entry name" value="EF_Hand_1_Ca_BS"/>
</dbReference>
<dbReference type="Gene3D" id="1.10.238.10">
    <property type="entry name" value="EF-hand"/>
    <property type="match status" value="2"/>
</dbReference>
<dbReference type="Pfam" id="PF13499">
    <property type="entry name" value="EF-hand_7"/>
    <property type="match status" value="2"/>
</dbReference>
<proteinExistence type="predicted"/>
<keyword evidence="2" id="KW-0106">Calcium</keyword>
<dbReference type="PANTHER" id="PTHR23050">
    <property type="entry name" value="CALCIUM BINDING PROTEIN"/>
    <property type="match status" value="1"/>
</dbReference>
<feature type="domain" description="EF-hand" evidence="3">
    <location>
        <begin position="101"/>
        <end position="136"/>
    </location>
</feature>
<dbReference type="CDD" id="cd00051">
    <property type="entry name" value="EFh"/>
    <property type="match status" value="2"/>
</dbReference>
<evidence type="ECO:0000256" key="2">
    <source>
        <dbReference type="ARBA" id="ARBA00022837"/>
    </source>
</evidence>
<reference evidence="4 5" key="1">
    <citation type="submission" date="2024-02" db="EMBL/GenBank/DDBJ databases">
        <authorList>
            <person name="Daric V."/>
            <person name="Darras S."/>
        </authorList>
    </citation>
    <scope>NUCLEOTIDE SEQUENCE [LARGE SCALE GENOMIC DNA]</scope>
</reference>
<dbReference type="SMART" id="SM00054">
    <property type="entry name" value="EFh"/>
    <property type="match status" value="4"/>
</dbReference>
<organism evidence="4 5">
    <name type="scientific">Clavelina lepadiformis</name>
    <name type="common">Light-bulb sea squirt</name>
    <name type="synonym">Ascidia lepadiformis</name>
    <dbReference type="NCBI Taxonomy" id="159417"/>
    <lineage>
        <taxon>Eukaryota</taxon>
        <taxon>Metazoa</taxon>
        <taxon>Chordata</taxon>
        <taxon>Tunicata</taxon>
        <taxon>Ascidiacea</taxon>
        <taxon>Aplousobranchia</taxon>
        <taxon>Clavelinidae</taxon>
        <taxon>Clavelina</taxon>
    </lineage>
</organism>
<dbReference type="PROSITE" id="PS00018">
    <property type="entry name" value="EF_HAND_1"/>
    <property type="match status" value="4"/>
</dbReference>
<evidence type="ECO:0000313" key="5">
    <source>
        <dbReference type="Proteomes" id="UP001642483"/>
    </source>
</evidence>
<dbReference type="InterPro" id="IPR002048">
    <property type="entry name" value="EF_hand_dom"/>
</dbReference>
<keyword evidence="1" id="KW-0677">Repeat</keyword>
<evidence type="ECO:0000313" key="4">
    <source>
        <dbReference type="EMBL" id="CAK8694280.1"/>
    </source>
</evidence>
<sequence>MEPKDLNVRKMSICILRRTSLPENQLETMHAVFHLFDQDRDGYINPDELKRALEASGYHLTDNELDEIIKEVDRNGDGKIDFAEFTRLTNARMKPKDEEFDDDQHYENAFKVFDKDGNGFIDRDELREVVRSITGDPTEEELDKLFEEADLNGDGRIDFKEFMQALTTF</sequence>
<feature type="domain" description="EF-hand" evidence="3">
    <location>
        <begin position="60"/>
        <end position="95"/>
    </location>
</feature>
<dbReference type="SUPFAM" id="SSF47473">
    <property type="entry name" value="EF-hand"/>
    <property type="match status" value="1"/>
</dbReference>
<evidence type="ECO:0000259" key="3">
    <source>
        <dbReference type="PROSITE" id="PS50222"/>
    </source>
</evidence>
<dbReference type="PROSITE" id="PS50222">
    <property type="entry name" value="EF_HAND_2"/>
    <property type="match status" value="4"/>
</dbReference>
<evidence type="ECO:0000256" key="1">
    <source>
        <dbReference type="ARBA" id="ARBA00022737"/>
    </source>
</evidence>
<dbReference type="InterPro" id="IPR011992">
    <property type="entry name" value="EF-hand-dom_pair"/>
</dbReference>
<dbReference type="EMBL" id="CAWYQH010000141">
    <property type="protein sequence ID" value="CAK8694280.1"/>
    <property type="molecule type" value="Genomic_DNA"/>
</dbReference>
<gene>
    <name evidence="4" type="ORF">CVLEPA_LOCUS27661</name>
</gene>
<keyword evidence="5" id="KW-1185">Reference proteome</keyword>
<dbReference type="InterPro" id="IPR050145">
    <property type="entry name" value="Centrin_CML-like"/>
</dbReference>
<feature type="domain" description="EF-hand" evidence="3">
    <location>
        <begin position="137"/>
        <end position="169"/>
    </location>
</feature>